<dbReference type="SUPFAM" id="SSF103657">
    <property type="entry name" value="BAR/IMD domain-like"/>
    <property type="match status" value="1"/>
</dbReference>
<dbReference type="InterPro" id="IPR027267">
    <property type="entry name" value="AH/BAR_dom_sf"/>
</dbReference>
<keyword evidence="2" id="KW-1133">Transmembrane helix</keyword>
<dbReference type="PANTHER" id="PTHR35792:SF3">
    <property type="entry name" value="IG HYPOTHETICAL 17707"/>
    <property type="match status" value="1"/>
</dbReference>
<evidence type="ECO:0008006" key="5">
    <source>
        <dbReference type="Google" id="ProtNLM"/>
    </source>
</evidence>
<keyword evidence="2" id="KW-0812">Transmembrane</keyword>
<comment type="caution">
    <text evidence="3">The sequence shown here is derived from an EMBL/GenBank/DDBJ whole genome shotgun (WGS) entry which is preliminary data.</text>
</comment>
<accession>A0A829R869</accession>
<organism evidence="3 4">
    <name type="scientific">Listeria grayi FSL F6-1183</name>
    <dbReference type="NCBI Taxonomy" id="1265827"/>
    <lineage>
        <taxon>Bacteria</taxon>
        <taxon>Bacillati</taxon>
        <taxon>Bacillota</taxon>
        <taxon>Bacilli</taxon>
        <taxon>Bacillales</taxon>
        <taxon>Listeriaceae</taxon>
        <taxon>Listeria</taxon>
    </lineage>
</organism>
<keyword evidence="2" id="KW-0472">Membrane</keyword>
<gene>
    <name evidence="3" type="ORF">LMUR_04670</name>
</gene>
<reference evidence="3 4" key="1">
    <citation type="submission" date="2012-12" db="EMBL/GenBank/DDBJ databases">
        <title>Novel taxa of Listeriaceae from agricultural environments in the United States.</title>
        <authorList>
            <person name="den Bakker H.C."/>
            <person name="Allred A."/>
            <person name="Warchocki S."/>
            <person name="Wright E.M."/>
            <person name="Burrell A."/>
            <person name="Nightingale K.K."/>
            <person name="Kephart D."/>
            <person name="Wiedmann M."/>
        </authorList>
    </citation>
    <scope>NUCLEOTIDE SEQUENCE [LARGE SCALE GENOMIC DNA]</scope>
    <source>
        <strain evidence="3 4">FSL F6-1183</strain>
    </source>
</reference>
<feature type="transmembrane region" description="Helical" evidence="2">
    <location>
        <begin position="6"/>
        <end position="25"/>
    </location>
</feature>
<dbReference type="Gene3D" id="1.20.1270.60">
    <property type="entry name" value="Arfaptin homology (AH) domain/BAR domain"/>
    <property type="match status" value="1"/>
</dbReference>
<dbReference type="EMBL" id="AODG01000006">
    <property type="protein sequence ID" value="EUJ28907.1"/>
    <property type="molecule type" value="Genomic_DNA"/>
</dbReference>
<evidence type="ECO:0000256" key="2">
    <source>
        <dbReference type="SAM" id="Phobius"/>
    </source>
</evidence>
<dbReference type="AlphaFoldDB" id="A0A829R869"/>
<dbReference type="PANTHER" id="PTHR35792">
    <property type="entry name" value="GENERAL STRESS PROTEIN"/>
    <property type="match status" value="1"/>
</dbReference>
<keyword evidence="1" id="KW-0175">Coiled coil</keyword>
<proteinExistence type="predicted"/>
<feature type="coiled-coil region" evidence="1">
    <location>
        <begin position="87"/>
        <end position="121"/>
    </location>
</feature>
<sequence length="156" mass="17625">MDKKSTIIGIFAGSLIGAAASILLAPKSGKELRKNILDKSVEASVIMKELAYNANELLQSVQVLGSEGASLLKDVTSEISESVSKWNEDMEPEKKRLKDEIKDMQKTISDLEKTLKKDKKKLIGFTLQNEKKWLRYFSRFFIEKGLKSRSEKTKIL</sequence>
<evidence type="ECO:0000256" key="1">
    <source>
        <dbReference type="SAM" id="Coils"/>
    </source>
</evidence>
<dbReference type="Pfam" id="PF12732">
    <property type="entry name" value="YtxH"/>
    <property type="match status" value="1"/>
</dbReference>
<evidence type="ECO:0000313" key="4">
    <source>
        <dbReference type="Proteomes" id="UP000019251"/>
    </source>
</evidence>
<name>A0A829R869_LISGR</name>
<evidence type="ECO:0000313" key="3">
    <source>
        <dbReference type="EMBL" id="EUJ28907.1"/>
    </source>
</evidence>
<protein>
    <recommendedName>
        <fullName evidence="5">General stress protein</fullName>
    </recommendedName>
</protein>
<dbReference type="Proteomes" id="UP000019251">
    <property type="component" value="Unassembled WGS sequence"/>
</dbReference>
<dbReference type="InterPro" id="IPR052928">
    <property type="entry name" value="Desiccation-related_membrane"/>
</dbReference>
<dbReference type="InterPro" id="IPR024623">
    <property type="entry name" value="YtxH"/>
</dbReference>